<evidence type="ECO:0000259" key="1">
    <source>
        <dbReference type="PROSITE" id="PS50164"/>
    </source>
</evidence>
<protein>
    <recommendedName>
        <fullName evidence="1">GIY-YIG domain-containing protein</fullName>
    </recommendedName>
</protein>
<keyword evidence="2" id="KW-0614">Plasmid</keyword>
<organism evidence="2 3">
    <name type="scientific">Brevibacillus laterosporus</name>
    <name type="common">Bacillus laterosporus</name>
    <dbReference type="NCBI Taxonomy" id="1465"/>
    <lineage>
        <taxon>Bacteria</taxon>
        <taxon>Bacillati</taxon>
        <taxon>Bacillota</taxon>
        <taxon>Bacilli</taxon>
        <taxon>Bacillales</taxon>
        <taxon>Paenibacillaceae</taxon>
        <taxon>Brevibacillus</taxon>
    </lineage>
</organism>
<evidence type="ECO:0000313" key="3">
    <source>
        <dbReference type="Proteomes" id="UP000319432"/>
    </source>
</evidence>
<dbReference type="Gene3D" id="3.40.1440.10">
    <property type="entry name" value="GIY-YIG endonuclease"/>
    <property type="match status" value="1"/>
</dbReference>
<dbReference type="Pfam" id="PF01541">
    <property type="entry name" value="GIY-YIG"/>
    <property type="match status" value="1"/>
</dbReference>
<dbReference type="Proteomes" id="UP000319432">
    <property type="component" value="Plasmid p1821L02"/>
</dbReference>
<geneLocation type="plasmid" evidence="2 3">
    <name>p1821L02</name>
</geneLocation>
<dbReference type="InterPro" id="IPR006350">
    <property type="entry name" value="Intron_endoG1"/>
</dbReference>
<dbReference type="SMART" id="SM00465">
    <property type="entry name" value="GIYc"/>
    <property type="match status" value="1"/>
</dbReference>
<dbReference type="SUPFAM" id="SSF82771">
    <property type="entry name" value="GIY-YIG endonuclease"/>
    <property type="match status" value="1"/>
</dbReference>
<name>A0A518V262_BRELA</name>
<evidence type="ECO:0000313" key="2">
    <source>
        <dbReference type="EMBL" id="QDX91081.1"/>
    </source>
</evidence>
<dbReference type="OrthoDB" id="9134286at2"/>
<dbReference type="InterPro" id="IPR000305">
    <property type="entry name" value="GIY-YIG_endonuc"/>
</dbReference>
<proteinExistence type="predicted"/>
<sequence length="216" mass="24657">MKSGIYKITCLSNSKFYIGSTKDLSKRKIQHWSNLTNGNHHNKHLQRAWNKYGQEQFTFEVLEDLSLVPERLIEREQCWIDNTGCCDPNIGFNIANKAGIPSGGKGHKHVVIYTSEEANQIWDELTLGEAGFLHRLMLYMDENNCVMGDNELGTVNQPLSTKHLIKMSQKNKSFVYTCLKRLQENGAISIDVKEKIRYIFISEILGTVGSLKMNDD</sequence>
<reference evidence="2 3" key="1">
    <citation type="submission" date="2018-11" db="EMBL/GenBank/DDBJ databases">
        <title>Phylogenetic determinants of toxin gene distribution in genomes of Brevibacillus laterosporus.</title>
        <authorList>
            <person name="Glare T.R."/>
            <person name="Durrant A."/>
            <person name="Berry C."/>
            <person name="Palma L."/>
            <person name="Ormskirk M."/>
            <person name="Cox M.O."/>
        </authorList>
    </citation>
    <scope>NUCLEOTIDE SEQUENCE [LARGE SCALE GENOMIC DNA]</scope>
    <source>
        <strain evidence="2 3">1821L</strain>
        <plasmid evidence="2 3">p1821L02</plasmid>
    </source>
</reference>
<dbReference type="EMBL" id="CP033462">
    <property type="protein sequence ID" value="QDX91081.1"/>
    <property type="molecule type" value="Genomic_DNA"/>
</dbReference>
<keyword evidence="3" id="KW-1185">Reference proteome</keyword>
<dbReference type="PROSITE" id="PS50164">
    <property type="entry name" value="GIY_YIG"/>
    <property type="match status" value="1"/>
</dbReference>
<dbReference type="NCBIfam" id="TIGR01453">
    <property type="entry name" value="grpIintron_endo"/>
    <property type="match status" value="1"/>
</dbReference>
<accession>A0A518V262</accession>
<dbReference type="GO" id="GO:0004519">
    <property type="term" value="F:endonuclease activity"/>
    <property type="evidence" value="ECO:0007669"/>
    <property type="project" value="InterPro"/>
</dbReference>
<gene>
    <name evidence="2" type="ORF">EEL30_00965</name>
</gene>
<dbReference type="InterPro" id="IPR035901">
    <property type="entry name" value="GIY-YIG_endonuc_sf"/>
</dbReference>
<dbReference type="AlphaFoldDB" id="A0A518V262"/>
<feature type="domain" description="GIY-YIG" evidence="1">
    <location>
        <begin position="1"/>
        <end position="94"/>
    </location>
</feature>
<dbReference type="CDD" id="cd10437">
    <property type="entry name" value="GIY-YIG_HE_I-TevI_like"/>
    <property type="match status" value="1"/>
</dbReference>